<dbReference type="PANTHER" id="PTHR24305:SF77">
    <property type="entry name" value="CYTOCHROME P450 MONOOXYGENASE"/>
    <property type="match status" value="1"/>
</dbReference>
<protein>
    <submittedName>
        <fullName evidence="9">Pisatin demethylase</fullName>
    </submittedName>
</protein>
<evidence type="ECO:0000256" key="6">
    <source>
        <dbReference type="ARBA" id="ARBA00023004"/>
    </source>
</evidence>
<feature type="transmembrane region" description="Helical" evidence="8">
    <location>
        <begin position="24"/>
        <end position="48"/>
    </location>
</feature>
<comment type="cofactor">
    <cofactor evidence="1">
        <name>heme</name>
        <dbReference type="ChEBI" id="CHEBI:30413"/>
    </cofactor>
</comment>
<keyword evidence="4" id="KW-0479">Metal-binding</keyword>
<dbReference type="InterPro" id="IPR002401">
    <property type="entry name" value="Cyt_P450_E_grp-I"/>
</dbReference>
<dbReference type="EMBL" id="JAQQWL010000005">
    <property type="protein sequence ID" value="KAK8073572.1"/>
    <property type="molecule type" value="Genomic_DNA"/>
</dbReference>
<evidence type="ECO:0000256" key="1">
    <source>
        <dbReference type="ARBA" id="ARBA00001971"/>
    </source>
</evidence>
<keyword evidence="8" id="KW-0812">Transmembrane</keyword>
<evidence type="ECO:0000256" key="3">
    <source>
        <dbReference type="ARBA" id="ARBA00022617"/>
    </source>
</evidence>
<sequence>NKKNDDDENNGDHALSVRIGGGDAVSVACAVAGVLALWLAVSTFISWYRLRHIPGPWYTGLTSAWVGWVAYSGKAHAVYLGLSERYGSLARIGPNALSTSDPELVKRMSHPKSAYGKAEWVDGHRLNPYHDNMFMVRDPAQHDRMKARLAPAYSGRDTPHLELCIDQQLLNLLALIRRTYLSAPEEGVFRTMSLIDVTSFFTLDVISKVALGSEFGCCAQNADPYKFHEVLGEHVPKMGLTTDVPWIRRILYSSIGLRLFGPRETDKSGMGPLMKVTNDVVRSRYGQVQEGKSDMLVSFINHGLTQAECESEALFMFVAGSDTSASAIRITMFYILSCPRAHQKLKAEIRAAIREGRASSPVITVAEAKQLPYLQAVLYEGLRMRPVTTGQQAKEVPAGGDTIDGRFVPGGTSIAINFAAILRSTSLFGADADAFRPERFLELPSQAALVEMRRNVELNFGYGRYMCAGKPLAFMEFHKIYFQLLREFDFQLMEPQHPLRSESYALFRDSGLKVRVTKAFDME</sequence>
<evidence type="ECO:0000256" key="7">
    <source>
        <dbReference type="ARBA" id="ARBA00023033"/>
    </source>
</evidence>
<dbReference type="PANTHER" id="PTHR24305">
    <property type="entry name" value="CYTOCHROME P450"/>
    <property type="match status" value="1"/>
</dbReference>
<gene>
    <name evidence="9" type="ORF">PG994_004471</name>
</gene>
<dbReference type="GeneID" id="92088943"/>
<keyword evidence="6" id="KW-0408">Iron</keyword>
<dbReference type="Proteomes" id="UP001480595">
    <property type="component" value="Unassembled WGS sequence"/>
</dbReference>
<reference evidence="9 10" key="1">
    <citation type="submission" date="2023-01" db="EMBL/GenBank/DDBJ databases">
        <title>Analysis of 21 Apiospora genomes using comparative genomics revels a genus with tremendous synthesis potential of carbohydrate active enzymes and secondary metabolites.</title>
        <authorList>
            <person name="Sorensen T."/>
        </authorList>
    </citation>
    <scope>NUCLEOTIDE SEQUENCE [LARGE SCALE GENOMIC DNA]</scope>
    <source>
        <strain evidence="9 10">CBS 135458</strain>
    </source>
</reference>
<accession>A0ABR1VQY0</accession>
<dbReference type="SUPFAM" id="SSF48264">
    <property type="entry name" value="Cytochrome P450"/>
    <property type="match status" value="1"/>
</dbReference>
<keyword evidence="5" id="KW-0560">Oxidoreductase</keyword>
<evidence type="ECO:0000313" key="9">
    <source>
        <dbReference type="EMBL" id="KAK8073572.1"/>
    </source>
</evidence>
<name>A0ABR1VQY0_9PEZI</name>
<keyword evidence="3" id="KW-0349">Heme</keyword>
<feature type="non-terminal residue" evidence="9">
    <location>
        <position position="1"/>
    </location>
</feature>
<dbReference type="InterPro" id="IPR001128">
    <property type="entry name" value="Cyt_P450"/>
</dbReference>
<evidence type="ECO:0000313" key="10">
    <source>
        <dbReference type="Proteomes" id="UP001480595"/>
    </source>
</evidence>
<dbReference type="RefSeq" id="XP_066718047.1">
    <property type="nucleotide sequence ID" value="XM_066855880.1"/>
</dbReference>
<keyword evidence="8" id="KW-0472">Membrane</keyword>
<comment type="similarity">
    <text evidence="2">Belongs to the cytochrome P450 family.</text>
</comment>
<evidence type="ECO:0000256" key="2">
    <source>
        <dbReference type="ARBA" id="ARBA00010617"/>
    </source>
</evidence>
<keyword evidence="8" id="KW-1133">Transmembrane helix</keyword>
<evidence type="ECO:0000256" key="5">
    <source>
        <dbReference type="ARBA" id="ARBA00023002"/>
    </source>
</evidence>
<organism evidence="9 10">
    <name type="scientific">Apiospora phragmitis</name>
    <dbReference type="NCBI Taxonomy" id="2905665"/>
    <lineage>
        <taxon>Eukaryota</taxon>
        <taxon>Fungi</taxon>
        <taxon>Dikarya</taxon>
        <taxon>Ascomycota</taxon>
        <taxon>Pezizomycotina</taxon>
        <taxon>Sordariomycetes</taxon>
        <taxon>Xylariomycetidae</taxon>
        <taxon>Amphisphaeriales</taxon>
        <taxon>Apiosporaceae</taxon>
        <taxon>Apiospora</taxon>
    </lineage>
</organism>
<proteinExistence type="inferred from homology"/>
<dbReference type="CDD" id="cd11060">
    <property type="entry name" value="CYP57A1-like"/>
    <property type="match status" value="1"/>
</dbReference>
<comment type="caution">
    <text evidence="9">The sequence shown here is derived from an EMBL/GenBank/DDBJ whole genome shotgun (WGS) entry which is preliminary data.</text>
</comment>
<dbReference type="Gene3D" id="1.10.630.10">
    <property type="entry name" value="Cytochrome P450"/>
    <property type="match status" value="1"/>
</dbReference>
<dbReference type="InterPro" id="IPR050121">
    <property type="entry name" value="Cytochrome_P450_monoxygenase"/>
</dbReference>
<dbReference type="Pfam" id="PF00067">
    <property type="entry name" value="p450"/>
    <property type="match status" value="1"/>
</dbReference>
<dbReference type="PRINTS" id="PR00385">
    <property type="entry name" value="P450"/>
</dbReference>
<keyword evidence="7" id="KW-0503">Monooxygenase</keyword>
<dbReference type="InterPro" id="IPR036396">
    <property type="entry name" value="Cyt_P450_sf"/>
</dbReference>
<evidence type="ECO:0000256" key="4">
    <source>
        <dbReference type="ARBA" id="ARBA00022723"/>
    </source>
</evidence>
<dbReference type="PRINTS" id="PR00463">
    <property type="entry name" value="EP450I"/>
</dbReference>
<evidence type="ECO:0000256" key="8">
    <source>
        <dbReference type="SAM" id="Phobius"/>
    </source>
</evidence>
<keyword evidence="10" id="KW-1185">Reference proteome</keyword>